<evidence type="ECO:0000259" key="2">
    <source>
        <dbReference type="Pfam" id="PF18271"/>
    </source>
</evidence>
<dbReference type="PANTHER" id="PTHR34612:SF2">
    <property type="entry name" value="GLYCOSIDE HYDROLASE 131 CATALYTIC N-TERMINAL DOMAIN-CONTAINING PROTEIN"/>
    <property type="match status" value="1"/>
</dbReference>
<sequence>MVLAFLPVLIYLAGHVTAAPASGTRNAVAACPVLFEGRVAVTTTAADFDKNTSVYSNLYDLGQNQTWAEVLEFPVAPPSLFDLPTASKSFEVTIEYDFFPSNALSSGSEPQVGFRRSELVPAIDLSTNGNARTVQGTTTFHWSIHTDLSRPLNYSHEYHPIWHEYADYSSSQFTITAGVPFSTAKDPNIMLAKSLRVAGLQSNTPETTFFKTPFTDSVWHNFALTMGWVDNTITVYYSEGYAPLERVAGPAFNNNTGGGAFHVGLLKEPTGPPGIDVLHQGYQESGINEGLIFGGVFIENSDDGCVTLGL</sequence>
<dbReference type="EMBL" id="SEKV01000367">
    <property type="protein sequence ID" value="TFY58332.1"/>
    <property type="molecule type" value="Genomic_DNA"/>
</dbReference>
<evidence type="ECO:0000313" key="4">
    <source>
        <dbReference type="Proteomes" id="UP000298390"/>
    </source>
</evidence>
<accession>A0A4Y9Y834</accession>
<dbReference type="STRING" id="34475.A0A4Y9Y834"/>
<dbReference type="Proteomes" id="UP000298390">
    <property type="component" value="Unassembled WGS sequence"/>
</dbReference>
<name>A0A4Y9Y834_9APHY</name>
<evidence type="ECO:0000256" key="1">
    <source>
        <dbReference type="SAM" id="SignalP"/>
    </source>
</evidence>
<protein>
    <recommendedName>
        <fullName evidence="2">Glycoside hydrolase 131 catalytic N-terminal domain-containing protein</fullName>
    </recommendedName>
</protein>
<dbReference type="PANTHER" id="PTHR34612">
    <property type="entry name" value="GH131_N DOMAIN-CONTAINING PROTEIN"/>
    <property type="match status" value="1"/>
</dbReference>
<gene>
    <name evidence="3" type="ORF">EVJ58_g6481</name>
</gene>
<reference evidence="3 4" key="1">
    <citation type="submission" date="2019-01" db="EMBL/GenBank/DDBJ databases">
        <title>Genome sequencing of the rare red list fungi Fomitopsis rosea.</title>
        <authorList>
            <person name="Buettner E."/>
            <person name="Kellner H."/>
        </authorList>
    </citation>
    <scope>NUCLEOTIDE SEQUENCE [LARGE SCALE GENOMIC DNA]</scope>
    <source>
        <strain evidence="3 4">DSM 105464</strain>
    </source>
</reference>
<keyword evidence="1" id="KW-0732">Signal</keyword>
<organism evidence="3 4">
    <name type="scientific">Rhodofomes roseus</name>
    <dbReference type="NCBI Taxonomy" id="34475"/>
    <lineage>
        <taxon>Eukaryota</taxon>
        <taxon>Fungi</taxon>
        <taxon>Dikarya</taxon>
        <taxon>Basidiomycota</taxon>
        <taxon>Agaricomycotina</taxon>
        <taxon>Agaricomycetes</taxon>
        <taxon>Polyporales</taxon>
        <taxon>Rhodofomes</taxon>
    </lineage>
</organism>
<comment type="caution">
    <text evidence="3">The sequence shown here is derived from an EMBL/GenBank/DDBJ whole genome shotgun (WGS) entry which is preliminary data.</text>
</comment>
<dbReference type="Pfam" id="PF18271">
    <property type="entry name" value="GH131_N"/>
    <property type="match status" value="1"/>
</dbReference>
<evidence type="ECO:0000313" key="3">
    <source>
        <dbReference type="EMBL" id="TFY58332.1"/>
    </source>
</evidence>
<feature type="chain" id="PRO_5021388553" description="Glycoside hydrolase 131 catalytic N-terminal domain-containing protein" evidence="1">
    <location>
        <begin position="19"/>
        <end position="310"/>
    </location>
</feature>
<feature type="signal peptide" evidence="1">
    <location>
        <begin position="1"/>
        <end position="18"/>
    </location>
</feature>
<dbReference type="Gene3D" id="2.60.120.1160">
    <property type="match status" value="1"/>
</dbReference>
<dbReference type="InterPro" id="IPR041524">
    <property type="entry name" value="GH131_N"/>
</dbReference>
<proteinExistence type="predicted"/>
<feature type="domain" description="Glycoside hydrolase 131 catalytic N-terminal" evidence="2">
    <location>
        <begin position="33"/>
        <end position="304"/>
    </location>
</feature>
<dbReference type="AlphaFoldDB" id="A0A4Y9Y834"/>